<protein>
    <recommendedName>
        <fullName evidence="4">Oxidoreductase molybdopterin-binding domain-containing protein</fullName>
    </recommendedName>
</protein>
<evidence type="ECO:0000313" key="2">
    <source>
        <dbReference type="EMBL" id="WPC06227.1"/>
    </source>
</evidence>
<feature type="signal peptide" evidence="1">
    <location>
        <begin position="1"/>
        <end position="24"/>
    </location>
</feature>
<dbReference type="RefSeq" id="WP_318645408.1">
    <property type="nucleotide sequence ID" value="NZ_CP137892.1"/>
</dbReference>
<evidence type="ECO:0000256" key="1">
    <source>
        <dbReference type="SAM" id="SignalP"/>
    </source>
</evidence>
<keyword evidence="1" id="KW-0732">Signal</keyword>
<organism evidence="2 3">
    <name type="scientific">Pseudomonas benzenivorans</name>
    <dbReference type="NCBI Taxonomy" id="556533"/>
    <lineage>
        <taxon>Bacteria</taxon>
        <taxon>Pseudomonadati</taxon>
        <taxon>Pseudomonadota</taxon>
        <taxon>Gammaproteobacteria</taxon>
        <taxon>Pseudomonadales</taxon>
        <taxon>Pseudomonadaceae</taxon>
        <taxon>Pseudomonas</taxon>
    </lineage>
</organism>
<dbReference type="Gene3D" id="3.90.420.10">
    <property type="entry name" value="Oxidoreductase, molybdopterin-binding domain"/>
    <property type="match status" value="1"/>
</dbReference>
<dbReference type="InterPro" id="IPR036374">
    <property type="entry name" value="OxRdtase_Mopterin-bd_sf"/>
</dbReference>
<evidence type="ECO:0008006" key="4">
    <source>
        <dbReference type="Google" id="ProtNLM"/>
    </source>
</evidence>
<dbReference type="SUPFAM" id="SSF56524">
    <property type="entry name" value="Oxidoreductase molybdopterin-binding domain"/>
    <property type="match status" value="1"/>
</dbReference>
<gene>
    <name evidence="2" type="ORF">SBP02_05590</name>
</gene>
<dbReference type="Proteomes" id="UP001305928">
    <property type="component" value="Chromosome"/>
</dbReference>
<accession>A0ABZ0PYD8</accession>
<reference evidence="2 3" key="1">
    <citation type="submission" date="2023-11" db="EMBL/GenBank/DDBJ databases">
        <title>Complete genome of Pseudomonas benzenivorans BA3361.</title>
        <authorList>
            <person name="Shin S.Y."/>
            <person name="Song J."/>
            <person name="Kang H."/>
        </authorList>
    </citation>
    <scope>NUCLEOTIDE SEQUENCE [LARGE SCALE GENOMIC DNA]</scope>
    <source>
        <strain evidence="2 3">HNIBRBA3361</strain>
    </source>
</reference>
<keyword evidence="3" id="KW-1185">Reference proteome</keyword>
<feature type="chain" id="PRO_5047392326" description="Oxidoreductase molybdopterin-binding domain-containing protein" evidence="1">
    <location>
        <begin position="25"/>
        <end position="159"/>
    </location>
</feature>
<name>A0ABZ0PYD8_9PSED</name>
<dbReference type="EMBL" id="CP137892">
    <property type="protein sequence ID" value="WPC06227.1"/>
    <property type="molecule type" value="Genomic_DNA"/>
</dbReference>
<evidence type="ECO:0000313" key="3">
    <source>
        <dbReference type="Proteomes" id="UP001305928"/>
    </source>
</evidence>
<proteinExistence type="predicted"/>
<sequence>MILNRLPGVLLAALLAVAAPLASAQGEILLTVTESSGKSVDFDLATLEAMGGTTLDTHTSWTDGLQRFTGVRADELLEPFIRHGATVRAVALNGYEATMSLELLLDYPAIIAYKRNGQYMAIRDKGPLWMIFPLDEFPELKGLESDQRMVWQLRHLVVE</sequence>